<feature type="signal peptide" evidence="2">
    <location>
        <begin position="1"/>
        <end position="16"/>
    </location>
</feature>
<dbReference type="GO" id="GO:0004527">
    <property type="term" value="F:exonuclease activity"/>
    <property type="evidence" value="ECO:0007669"/>
    <property type="project" value="UniProtKB-KW"/>
</dbReference>
<dbReference type="Proteomes" id="UP000011185">
    <property type="component" value="Unassembled WGS sequence"/>
</dbReference>
<dbReference type="InParanoid" id="L7JYS5"/>
<organism evidence="3 4">
    <name type="scientific">Trachipleistophora hominis</name>
    <name type="common">Microsporidian parasite</name>
    <dbReference type="NCBI Taxonomy" id="72359"/>
    <lineage>
        <taxon>Eukaryota</taxon>
        <taxon>Fungi</taxon>
        <taxon>Fungi incertae sedis</taxon>
        <taxon>Microsporidia</taxon>
        <taxon>Pleistophoridae</taxon>
        <taxon>Trachipleistophora</taxon>
    </lineage>
</organism>
<dbReference type="EMBL" id="JH993905">
    <property type="protein sequence ID" value="ELQ75907.1"/>
    <property type="molecule type" value="Genomic_DNA"/>
</dbReference>
<sequence>MHKLLSFIVLISCAEIAHKPAFPGKAGGVNKPATGMPESIERPSKPPRTGLYYETKWDPLLSSKTSGKNMQDVLEMGGHYENHEITTPPSDRYGDLSVFTLNIATEINLITINQETASFIHEVLDHAHPAVFVLQGVREPVLARIKKLENHHYGIITDDVFTKDPLSSAHYYFPIIIDKHMIRPIKSGYFRNQKGQVYASYAVLVDTRKNKRFTVVNLDLYSTFKETVEAQFANIVSDIKGDMSISKEPVIFAGGIGSPSSEIQKLLQSGYKNLIDLDPNNKELDKTTVHGRVEHSDNVQRDFIVLRDPATVLDLNYARILNDKLKIAEHYPLHAILSYTS</sequence>
<keyword evidence="2" id="KW-0732">Signal</keyword>
<keyword evidence="3" id="KW-0269">Exonuclease</keyword>
<feature type="region of interest" description="Disordered" evidence="1">
    <location>
        <begin position="26"/>
        <end position="48"/>
    </location>
</feature>
<dbReference type="AlphaFoldDB" id="L7JYS5"/>
<dbReference type="SUPFAM" id="SSF56219">
    <property type="entry name" value="DNase I-like"/>
    <property type="match status" value="1"/>
</dbReference>
<keyword evidence="4" id="KW-1185">Reference proteome</keyword>
<protein>
    <submittedName>
        <fullName evidence="3">Putative Endonuclease/exonuclease/phosphatase protein</fullName>
    </submittedName>
</protein>
<keyword evidence="3" id="KW-0540">Nuclease</keyword>
<evidence type="ECO:0000256" key="1">
    <source>
        <dbReference type="SAM" id="MobiDB-lite"/>
    </source>
</evidence>
<dbReference type="GO" id="GO:0004519">
    <property type="term" value="F:endonuclease activity"/>
    <property type="evidence" value="ECO:0007669"/>
    <property type="project" value="UniProtKB-KW"/>
</dbReference>
<keyword evidence="3" id="KW-0378">Hydrolase</keyword>
<evidence type="ECO:0000313" key="4">
    <source>
        <dbReference type="Proteomes" id="UP000011185"/>
    </source>
</evidence>
<proteinExistence type="predicted"/>
<dbReference type="HOGENOM" id="CLU_075869_0_0_1"/>
<dbReference type="VEuPathDB" id="MicrosporidiaDB:THOM_1130"/>
<evidence type="ECO:0000256" key="2">
    <source>
        <dbReference type="SAM" id="SignalP"/>
    </source>
</evidence>
<feature type="chain" id="PRO_5003979152" evidence="2">
    <location>
        <begin position="17"/>
        <end position="341"/>
    </location>
</feature>
<dbReference type="InterPro" id="IPR036691">
    <property type="entry name" value="Endo/exonu/phosph_ase_sf"/>
</dbReference>
<dbReference type="OMA" id="GHYENHE"/>
<accession>L7JYS5</accession>
<dbReference type="Gene3D" id="3.60.10.10">
    <property type="entry name" value="Endonuclease/exonuclease/phosphatase"/>
    <property type="match status" value="1"/>
</dbReference>
<name>L7JYS5_TRAHO</name>
<dbReference type="OrthoDB" id="2190927at2759"/>
<evidence type="ECO:0000313" key="3">
    <source>
        <dbReference type="EMBL" id="ELQ75907.1"/>
    </source>
</evidence>
<keyword evidence="3" id="KW-0255">Endonuclease</keyword>
<dbReference type="STRING" id="72359.L7JYS5"/>
<reference evidence="3 4" key="1">
    <citation type="journal article" date="2012" name="PLoS Pathog.">
        <title>The genome of the obligate intracellular parasite Trachipleistophora hominis: new insights into microsporidian genome dynamics and reductive evolution.</title>
        <authorList>
            <person name="Heinz E."/>
            <person name="Williams T.A."/>
            <person name="Nakjang S."/>
            <person name="Noel C.J."/>
            <person name="Swan D.C."/>
            <person name="Goldberg A.V."/>
            <person name="Harris S.R."/>
            <person name="Weinmaier T."/>
            <person name="Markert S."/>
            <person name="Becher D."/>
            <person name="Bernhardt J."/>
            <person name="Dagan T."/>
            <person name="Hacker C."/>
            <person name="Lucocq J.M."/>
            <person name="Schweder T."/>
            <person name="Rattei T."/>
            <person name="Hall N."/>
            <person name="Hirt R.P."/>
            <person name="Embley T.M."/>
        </authorList>
    </citation>
    <scope>NUCLEOTIDE SEQUENCE [LARGE SCALE GENOMIC DNA]</scope>
</reference>
<gene>
    <name evidence="3" type="ORF">THOM_1130</name>
</gene>